<organism evidence="1 2">
    <name type="scientific">Leptobrachium leishanense</name>
    <name type="common">Leishan spiny toad</name>
    <dbReference type="NCBI Taxonomy" id="445787"/>
    <lineage>
        <taxon>Eukaryota</taxon>
        <taxon>Metazoa</taxon>
        <taxon>Chordata</taxon>
        <taxon>Craniata</taxon>
        <taxon>Vertebrata</taxon>
        <taxon>Euteleostomi</taxon>
        <taxon>Amphibia</taxon>
        <taxon>Batrachia</taxon>
        <taxon>Anura</taxon>
        <taxon>Pelobatoidea</taxon>
        <taxon>Megophryidae</taxon>
        <taxon>Leptobrachium</taxon>
    </lineage>
</organism>
<reference evidence="1" key="2">
    <citation type="submission" date="2025-09" db="UniProtKB">
        <authorList>
            <consortium name="Ensembl"/>
        </authorList>
    </citation>
    <scope>IDENTIFICATION</scope>
</reference>
<sequence>MFLQITVYVLCLQVPVLIHIWKFVSRIFYTIIDWKGKVSSLCGFEIPIKRVVGIFSRDQIPQWLQDVLSSETLLIKVRSYYISNNSYQSFREETTHCDFAILYHTKNRGRVNITDVTDSLYDQELQELSTKLGKENVIVLVDDLDDGGPQTKENILKNQPSIGKYAQDLILVSAWDKDHHEDSFTEKQRHMLAIMAKSALLIHVKGEGMRPIEQSASRCIYIPSDIDTFIRKPSVV</sequence>
<dbReference type="Proteomes" id="UP000694569">
    <property type="component" value="Unplaced"/>
</dbReference>
<protein>
    <submittedName>
        <fullName evidence="1">Uncharacterized protein</fullName>
    </submittedName>
</protein>
<name>A0A8C5QIY0_9ANUR</name>
<dbReference type="OrthoDB" id="10572876at2759"/>
<dbReference type="GeneTree" id="ENSGT01000000220125"/>
<proteinExistence type="predicted"/>
<accession>A0A8C5QIY0</accession>
<evidence type="ECO:0000313" key="2">
    <source>
        <dbReference type="Proteomes" id="UP000694569"/>
    </source>
</evidence>
<keyword evidence="2" id="KW-1185">Reference proteome</keyword>
<dbReference type="AlphaFoldDB" id="A0A8C5QIY0"/>
<evidence type="ECO:0000313" key="1">
    <source>
        <dbReference type="Ensembl" id="ENSLLEP00000038955.1"/>
    </source>
</evidence>
<reference evidence="1" key="1">
    <citation type="submission" date="2025-08" db="UniProtKB">
        <authorList>
            <consortium name="Ensembl"/>
        </authorList>
    </citation>
    <scope>IDENTIFICATION</scope>
</reference>
<dbReference type="Ensembl" id="ENSLLET00000040508.1">
    <property type="protein sequence ID" value="ENSLLEP00000038955.1"/>
    <property type="gene ID" value="ENSLLEG00000024728.1"/>
</dbReference>